<dbReference type="Gene3D" id="3.40.140.70">
    <property type="entry name" value="Ubiquitin-like modifier-activating enzyme ATG7 N-terminal domain"/>
    <property type="match status" value="2"/>
</dbReference>
<evidence type="ECO:0000259" key="2">
    <source>
        <dbReference type="Pfam" id="PF00899"/>
    </source>
</evidence>
<dbReference type="Pfam" id="PF00899">
    <property type="entry name" value="ThiF"/>
    <property type="match status" value="1"/>
</dbReference>
<organism evidence="4 5">
    <name type="scientific">Ophiophagus hannah</name>
    <name type="common">King cobra</name>
    <name type="synonym">Naja hannah</name>
    <dbReference type="NCBI Taxonomy" id="8665"/>
    <lineage>
        <taxon>Eukaryota</taxon>
        <taxon>Metazoa</taxon>
        <taxon>Chordata</taxon>
        <taxon>Craniata</taxon>
        <taxon>Vertebrata</taxon>
        <taxon>Euteleostomi</taxon>
        <taxon>Lepidosauria</taxon>
        <taxon>Squamata</taxon>
        <taxon>Bifurcata</taxon>
        <taxon>Unidentata</taxon>
        <taxon>Episquamata</taxon>
        <taxon>Toxicofera</taxon>
        <taxon>Serpentes</taxon>
        <taxon>Colubroidea</taxon>
        <taxon>Elapidae</taxon>
        <taxon>Elapinae</taxon>
        <taxon>Ophiophagus</taxon>
    </lineage>
</organism>
<dbReference type="EMBL" id="AZIM01000134">
    <property type="protein sequence ID" value="ETE73125.1"/>
    <property type="molecule type" value="Genomic_DNA"/>
</dbReference>
<dbReference type="InterPro" id="IPR045886">
    <property type="entry name" value="ThiF/MoeB/HesA"/>
</dbReference>
<dbReference type="Pfam" id="PF16420">
    <property type="entry name" value="ATG7_N"/>
    <property type="match status" value="1"/>
</dbReference>
<dbReference type="PANTHER" id="PTHR10953:SF3">
    <property type="entry name" value="UBIQUITIN-LIKE MODIFIER-ACTIVATING ENZYME ATG7"/>
    <property type="match status" value="1"/>
</dbReference>
<dbReference type="InterPro" id="IPR032197">
    <property type="entry name" value="Atg7_N"/>
</dbReference>
<dbReference type="GO" id="GO:0006995">
    <property type="term" value="P:cellular response to nitrogen starvation"/>
    <property type="evidence" value="ECO:0007669"/>
    <property type="project" value="TreeGrafter"/>
</dbReference>
<evidence type="ECO:0000256" key="1">
    <source>
        <dbReference type="SAM" id="MobiDB-lite"/>
    </source>
</evidence>
<dbReference type="GO" id="GO:0000407">
    <property type="term" value="C:phagophore assembly site"/>
    <property type="evidence" value="ECO:0007669"/>
    <property type="project" value="TreeGrafter"/>
</dbReference>
<sequence length="470" mass="51912">MMASGGGSGGGESRHPAEGGRPNLQFVPFSSALDAGFWHELTQKKLNEYKLDESPKPIRGYYYNGKNGPTPAHCCPAIGMLYNTNTLESFKSCDKKLLLEQAATEDLKRYRFYYWFCYPALYVPEGIPLVKQPVPLNTKFSPAQTEALQNSYDQLCQKEGLTALPYFLIKCHEDSVHVSLLRNWDDFFSDQREKGWGVRKITFVDNAKISYSNPVRQPLYEFEDCLGGGKSKAVAAAERLQKIFPGVRAEGFNMSIPMPGHPVNFSETTLQQAQKDVAQLEKLIDGHDVIFLLMDTRESRWLPAVISASKRKLVINAALGFDTFVVMRHGLKKPKNHEIGDSPCSNSSGSVDLLGSSLFSNIPGYKLGCYFCNDVVAPGDSTRDRTLDQQCTVSRPGLAMVAGALAVELMISILQHPEGGYAVASSSDDRMNEPPTSLGLVPHQVSKLESNTAVKLSLKSSGLEDYLYLI</sequence>
<feature type="domain" description="THIF-type NAD/FAD binding fold" evidence="2">
    <location>
        <begin position="195"/>
        <end position="419"/>
    </location>
</feature>
<dbReference type="OrthoDB" id="338614at2759"/>
<dbReference type="Gene3D" id="3.40.50.720">
    <property type="entry name" value="NAD(P)-binding Rossmann-like Domain"/>
    <property type="match status" value="1"/>
</dbReference>
<dbReference type="PANTHER" id="PTHR10953">
    <property type="entry name" value="UBIQUITIN-ACTIVATING ENZYME E1"/>
    <property type="match status" value="1"/>
</dbReference>
<dbReference type="GO" id="GO:0032446">
    <property type="term" value="P:protein modification by small protein conjugation"/>
    <property type="evidence" value="ECO:0007669"/>
    <property type="project" value="TreeGrafter"/>
</dbReference>
<dbReference type="InterPro" id="IPR035985">
    <property type="entry name" value="Ubiquitin-activating_enz"/>
</dbReference>
<name>V8PFK4_OPHHA</name>
<protein>
    <submittedName>
        <fullName evidence="4">Ubiquitin-like modifier-activating enzyme ATG7</fullName>
    </submittedName>
</protein>
<accession>V8PFK4</accession>
<evidence type="ECO:0000313" key="5">
    <source>
        <dbReference type="Proteomes" id="UP000018936"/>
    </source>
</evidence>
<dbReference type="GO" id="GO:0019778">
    <property type="term" value="F:Atg12 activating enzyme activity"/>
    <property type="evidence" value="ECO:0007669"/>
    <property type="project" value="TreeGrafter"/>
</dbReference>
<feature type="compositionally biased region" description="Gly residues" evidence="1">
    <location>
        <begin position="1"/>
        <end position="11"/>
    </location>
</feature>
<feature type="region of interest" description="Disordered" evidence="1">
    <location>
        <begin position="1"/>
        <end position="20"/>
    </location>
</feature>
<dbReference type="GO" id="GO:0000045">
    <property type="term" value="P:autophagosome assembly"/>
    <property type="evidence" value="ECO:0007669"/>
    <property type="project" value="TreeGrafter"/>
</dbReference>
<feature type="domain" description="Ubiquitin-like modifier-activating enzyme Atg7 N-terminal" evidence="3">
    <location>
        <begin position="24"/>
        <end position="104"/>
    </location>
</feature>
<evidence type="ECO:0000313" key="4">
    <source>
        <dbReference type="EMBL" id="ETE73125.1"/>
    </source>
</evidence>
<gene>
    <name evidence="4" type="primary">ATG7</name>
    <name evidence="4" type="ORF">L345_01040</name>
</gene>
<comment type="caution">
    <text evidence="4">The sequence shown here is derived from an EMBL/GenBank/DDBJ whole genome shotgun (WGS) entry which is preliminary data.</text>
</comment>
<dbReference type="Proteomes" id="UP000018936">
    <property type="component" value="Unassembled WGS sequence"/>
</dbReference>
<dbReference type="GO" id="GO:0000422">
    <property type="term" value="P:autophagy of mitochondrion"/>
    <property type="evidence" value="ECO:0007669"/>
    <property type="project" value="TreeGrafter"/>
</dbReference>
<reference evidence="4 5" key="1">
    <citation type="journal article" date="2013" name="Proc. Natl. Acad. Sci. U.S.A.">
        <title>The king cobra genome reveals dynamic gene evolution and adaptation in the snake venom system.</title>
        <authorList>
            <person name="Vonk F.J."/>
            <person name="Casewell N.R."/>
            <person name="Henkel C.V."/>
            <person name="Heimberg A.M."/>
            <person name="Jansen H.J."/>
            <person name="McCleary R.J."/>
            <person name="Kerkkamp H.M."/>
            <person name="Vos R.A."/>
            <person name="Guerreiro I."/>
            <person name="Calvete J.J."/>
            <person name="Wuster W."/>
            <person name="Woods A.E."/>
            <person name="Logan J.M."/>
            <person name="Harrison R.A."/>
            <person name="Castoe T.A."/>
            <person name="de Koning A.P."/>
            <person name="Pollock D.D."/>
            <person name="Yandell M."/>
            <person name="Calderon D."/>
            <person name="Renjifo C."/>
            <person name="Currier R.B."/>
            <person name="Salgado D."/>
            <person name="Pla D."/>
            <person name="Sanz L."/>
            <person name="Hyder A.S."/>
            <person name="Ribeiro J.M."/>
            <person name="Arntzen J.W."/>
            <person name="van den Thillart G.E."/>
            <person name="Boetzer M."/>
            <person name="Pirovano W."/>
            <person name="Dirks R.P."/>
            <person name="Spaink H.P."/>
            <person name="Duboule D."/>
            <person name="McGlinn E."/>
            <person name="Kini R.M."/>
            <person name="Richardson M.K."/>
        </authorList>
    </citation>
    <scope>NUCLEOTIDE SEQUENCE</scope>
    <source>
        <tissue evidence="4">Blood</tissue>
    </source>
</reference>
<dbReference type="SUPFAM" id="SSF69572">
    <property type="entry name" value="Activating enzymes of the ubiquitin-like proteins"/>
    <property type="match status" value="1"/>
</dbReference>
<feature type="non-terminal residue" evidence="4">
    <location>
        <position position="1"/>
    </location>
</feature>
<keyword evidence="5" id="KW-1185">Reference proteome</keyword>
<proteinExistence type="predicted"/>
<dbReference type="AlphaFoldDB" id="V8PFK4"/>
<dbReference type="InterPro" id="IPR000594">
    <property type="entry name" value="ThiF_NAD_FAD-bd"/>
</dbReference>
<dbReference type="GO" id="GO:0019779">
    <property type="term" value="F:Atg8 activating enzyme activity"/>
    <property type="evidence" value="ECO:0007669"/>
    <property type="project" value="TreeGrafter"/>
</dbReference>
<dbReference type="GO" id="GO:0034727">
    <property type="term" value="P:piecemeal microautophagy of the nucleus"/>
    <property type="evidence" value="ECO:0007669"/>
    <property type="project" value="TreeGrafter"/>
</dbReference>
<evidence type="ECO:0000259" key="3">
    <source>
        <dbReference type="Pfam" id="PF16420"/>
    </source>
</evidence>
<dbReference type="InterPro" id="IPR042522">
    <property type="entry name" value="Atg7_N_1"/>
</dbReference>